<dbReference type="Gene3D" id="6.10.140.2220">
    <property type="match status" value="1"/>
</dbReference>
<comment type="caution">
    <text evidence="6">The sequence shown here is derived from an EMBL/GenBank/DDBJ whole genome shotgun (WGS) entry which is preliminary data.</text>
</comment>
<evidence type="ECO:0000256" key="2">
    <source>
        <dbReference type="ARBA" id="ARBA00022771"/>
    </source>
</evidence>
<dbReference type="InterPro" id="IPR002893">
    <property type="entry name" value="Znf_MYND"/>
</dbReference>
<sequence>MECAAKGSSSVAGRCIGAATRRCGQCGAVAYCSTSHQVSHWSEHKEECERLEQQMRRVDVLHDFPFTFSMEATVQICEKRRSRCSFLMDRCLHKVGMWKYECNCSGSSSFSYSRVDDEWSLPSDSCPCCEPVIPISIQLRCWKDYYKWRSLPLHSPIALLLHWPLTMYHSILLAEKRPASEFCGKFHIHYLGPERELLQLAVFAELQALFPGLQIHIELIGPAIPKSRDGEKIDLCSYCHCLESGCTCNSASGKASQVSSNDKISTVTLKLHRGFYHDRCKDIVKELIKEMDVPAVFSDYCEEAAHLAASCISTVTGCPLTIPIQLNPFRQPMAVEDSALLLPCYANCFLFGI</sequence>
<dbReference type="SUPFAM" id="SSF144232">
    <property type="entry name" value="HIT/MYND zinc finger-like"/>
    <property type="match status" value="1"/>
</dbReference>
<dbReference type="EMBL" id="JADFTS010000003">
    <property type="protein sequence ID" value="KAF9614406.1"/>
    <property type="molecule type" value="Genomic_DNA"/>
</dbReference>
<protein>
    <recommendedName>
        <fullName evidence="5">MYND-type domain-containing protein</fullName>
    </recommendedName>
</protein>
<evidence type="ECO:0000259" key="5">
    <source>
        <dbReference type="PROSITE" id="PS50865"/>
    </source>
</evidence>
<evidence type="ECO:0000313" key="6">
    <source>
        <dbReference type="EMBL" id="KAF9614406.1"/>
    </source>
</evidence>
<keyword evidence="3" id="KW-0862">Zinc</keyword>
<keyword evidence="1" id="KW-0479">Metal-binding</keyword>
<dbReference type="PANTHER" id="PTHR47570:SF1">
    <property type="entry name" value="ZINC ION BINDING PROTEIN"/>
    <property type="match status" value="1"/>
</dbReference>
<accession>A0A835IBF4</accession>
<keyword evidence="7" id="KW-1185">Reference proteome</keyword>
<dbReference type="InterPro" id="IPR046824">
    <property type="entry name" value="Mss51-like_C"/>
</dbReference>
<name>A0A835IBF4_9MAGN</name>
<evidence type="ECO:0000256" key="3">
    <source>
        <dbReference type="ARBA" id="ARBA00022833"/>
    </source>
</evidence>
<keyword evidence="2 4" id="KW-0863">Zinc-finger</keyword>
<dbReference type="PROSITE" id="PS50865">
    <property type="entry name" value="ZF_MYND_2"/>
    <property type="match status" value="1"/>
</dbReference>
<dbReference type="AlphaFoldDB" id="A0A835IBF4"/>
<evidence type="ECO:0000256" key="4">
    <source>
        <dbReference type="PROSITE-ProRule" id="PRU00134"/>
    </source>
</evidence>
<dbReference type="GO" id="GO:0008270">
    <property type="term" value="F:zinc ion binding"/>
    <property type="evidence" value="ECO:0007669"/>
    <property type="project" value="UniProtKB-KW"/>
</dbReference>
<dbReference type="Pfam" id="PF01753">
    <property type="entry name" value="zf-MYND"/>
    <property type="match status" value="1"/>
</dbReference>
<dbReference type="OrthoDB" id="5282002at2759"/>
<feature type="domain" description="MYND-type" evidence="5">
    <location>
        <begin position="3"/>
        <end position="48"/>
    </location>
</feature>
<dbReference type="Proteomes" id="UP000631114">
    <property type="component" value="Unassembled WGS sequence"/>
</dbReference>
<evidence type="ECO:0000256" key="1">
    <source>
        <dbReference type="ARBA" id="ARBA00022723"/>
    </source>
</evidence>
<organism evidence="6 7">
    <name type="scientific">Coptis chinensis</name>
    <dbReference type="NCBI Taxonomy" id="261450"/>
    <lineage>
        <taxon>Eukaryota</taxon>
        <taxon>Viridiplantae</taxon>
        <taxon>Streptophyta</taxon>
        <taxon>Embryophyta</taxon>
        <taxon>Tracheophyta</taxon>
        <taxon>Spermatophyta</taxon>
        <taxon>Magnoliopsida</taxon>
        <taxon>Ranunculales</taxon>
        <taxon>Ranunculaceae</taxon>
        <taxon>Coptidoideae</taxon>
        <taxon>Coptis</taxon>
    </lineage>
</organism>
<reference evidence="6 7" key="1">
    <citation type="submission" date="2020-10" db="EMBL/GenBank/DDBJ databases">
        <title>The Coptis chinensis genome and diversification of protoberbering-type alkaloids.</title>
        <authorList>
            <person name="Wang B."/>
            <person name="Shu S."/>
            <person name="Song C."/>
            <person name="Liu Y."/>
        </authorList>
    </citation>
    <scope>NUCLEOTIDE SEQUENCE [LARGE SCALE GENOMIC DNA]</scope>
    <source>
        <strain evidence="6">HL-2020</strain>
        <tissue evidence="6">Leaf</tissue>
    </source>
</reference>
<gene>
    <name evidence="6" type="ORF">IFM89_018551</name>
</gene>
<proteinExistence type="predicted"/>
<evidence type="ECO:0000313" key="7">
    <source>
        <dbReference type="Proteomes" id="UP000631114"/>
    </source>
</evidence>
<dbReference type="Pfam" id="PF20179">
    <property type="entry name" value="MSS51_C"/>
    <property type="match status" value="1"/>
</dbReference>
<dbReference type="PANTHER" id="PTHR47570">
    <property type="entry name" value="ZINC ION BINDING PROTEIN"/>
    <property type="match status" value="1"/>
</dbReference>